<reference evidence="7 8" key="1">
    <citation type="submission" date="2023-09" db="EMBL/GenBank/DDBJ databases">
        <title>Genomes of two closely related lineages of the louse Polyplax serrata with different host specificities.</title>
        <authorList>
            <person name="Martinu J."/>
            <person name="Tarabai H."/>
            <person name="Stefka J."/>
            <person name="Hypsa V."/>
        </authorList>
    </citation>
    <scope>NUCLEOTIDE SEQUENCE [LARGE SCALE GENOMIC DNA]</scope>
    <source>
        <strain evidence="7">98ZLc_SE</strain>
    </source>
</reference>
<keyword evidence="3 6" id="KW-1133">Transmembrane helix</keyword>
<dbReference type="Proteomes" id="UP001359485">
    <property type="component" value="Unassembled WGS sequence"/>
</dbReference>
<evidence type="ECO:0000313" key="8">
    <source>
        <dbReference type="Proteomes" id="UP001359485"/>
    </source>
</evidence>
<keyword evidence="2 6" id="KW-0812">Transmembrane</keyword>
<evidence type="ECO:0000256" key="3">
    <source>
        <dbReference type="ARBA" id="ARBA00022989"/>
    </source>
</evidence>
<comment type="subcellular location">
    <subcellularLocation>
        <location evidence="1">Membrane</location>
        <topology evidence="1">Multi-pass membrane protein</topology>
    </subcellularLocation>
</comment>
<proteinExistence type="predicted"/>
<dbReference type="Gene3D" id="1.10.287.70">
    <property type="match status" value="1"/>
</dbReference>
<feature type="compositionally biased region" description="Acidic residues" evidence="5">
    <location>
        <begin position="1"/>
        <end position="19"/>
    </location>
</feature>
<name>A0ABR1AMG6_POLSC</name>
<keyword evidence="8" id="KW-1185">Reference proteome</keyword>
<dbReference type="PANTHER" id="PTHR11003:SF335">
    <property type="entry name" value="POTASSIUM CHANNEL DOMAIN-CONTAINING PROTEIN"/>
    <property type="match status" value="1"/>
</dbReference>
<organism evidence="7 8">
    <name type="scientific">Polyplax serrata</name>
    <name type="common">Common mouse louse</name>
    <dbReference type="NCBI Taxonomy" id="468196"/>
    <lineage>
        <taxon>Eukaryota</taxon>
        <taxon>Metazoa</taxon>
        <taxon>Ecdysozoa</taxon>
        <taxon>Arthropoda</taxon>
        <taxon>Hexapoda</taxon>
        <taxon>Insecta</taxon>
        <taxon>Pterygota</taxon>
        <taxon>Neoptera</taxon>
        <taxon>Paraneoptera</taxon>
        <taxon>Psocodea</taxon>
        <taxon>Troctomorpha</taxon>
        <taxon>Phthiraptera</taxon>
        <taxon>Anoplura</taxon>
        <taxon>Polyplacidae</taxon>
        <taxon>Polyplax</taxon>
    </lineage>
</organism>
<dbReference type="SUPFAM" id="SSF81324">
    <property type="entry name" value="Voltage-gated potassium channels"/>
    <property type="match status" value="1"/>
</dbReference>
<evidence type="ECO:0000313" key="7">
    <source>
        <dbReference type="EMBL" id="KAK6622501.1"/>
    </source>
</evidence>
<evidence type="ECO:0000256" key="2">
    <source>
        <dbReference type="ARBA" id="ARBA00022692"/>
    </source>
</evidence>
<feature type="transmembrane region" description="Helical" evidence="6">
    <location>
        <begin position="143"/>
        <end position="165"/>
    </location>
</feature>
<protein>
    <submittedName>
        <fullName evidence="7">Uncharacterized protein</fullName>
    </submittedName>
</protein>
<dbReference type="EMBL" id="JAWJWF010000047">
    <property type="protein sequence ID" value="KAK6622501.1"/>
    <property type="molecule type" value="Genomic_DNA"/>
</dbReference>
<sequence length="281" mass="32637">MAVEAIEIEESKSEEEEERECVMSEDAAESPRSPKMRRLSRPKLKIPQINLPNMPNVAHLPNLGRFRTELPITVPPGCAIPIGNANGPFGIFQFHPTKASEFMNKRYENFKDFTKSTAKSGLSFGEKALFWVNGRIRQLSRKWFTHIFLFLVVLMYSLLGALLFVTVEGSHEDSEKEDIQKVFNKFVLNLRSLAMERDVVYDIKLWEKNVREMMDPYEKQLLDSFNHGVTPDKHKTWTFWNSMFYCGTIYTTIGEYLNPIKLRQRVIALVCQTEKMLKSRT</sequence>
<feature type="region of interest" description="Disordered" evidence="5">
    <location>
        <begin position="1"/>
        <end position="38"/>
    </location>
</feature>
<evidence type="ECO:0000256" key="5">
    <source>
        <dbReference type="SAM" id="MobiDB-lite"/>
    </source>
</evidence>
<evidence type="ECO:0000256" key="6">
    <source>
        <dbReference type="SAM" id="Phobius"/>
    </source>
</evidence>
<gene>
    <name evidence="7" type="ORF">RUM44_002313</name>
</gene>
<keyword evidence="4 6" id="KW-0472">Membrane</keyword>
<evidence type="ECO:0000256" key="1">
    <source>
        <dbReference type="ARBA" id="ARBA00004141"/>
    </source>
</evidence>
<comment type="caution">
    <text evidence="7">The sequence shown here is derived from an EMBL/GenBank/DDBJ whole genome shotgun (WGS) entry which is preliminary data.</text>
</comment>
<accession>A0ABR1AMG6</accession>
<dbReference type="InterPro" id="IPR003280">
    <property type="entry name" value="2pore_dom_K_chnl"/>
</dbReference>
<dbReference type="PANTHER" id="PTHR11003">
    <property type="entry name" value="POTASSIUM CHANNEL, SUBFAMILY K"/>
    <property type="match status" value="1"/>
</dbReference>
<evidence type="ECO:0000256" key="4">
    <source>
        <dbReference type="ARBA" id="ARBA00023136"/>
    </source>
</evidence>